<dbReference type="Pfam" id="PF11539">
    <property type="entry name" value="DUF3228"/>
    <property type="match status" value="1"/>
</dbReference>
<evidence type="ECO:0000313" key="2">
    <source>
        <dbReference type="Proteomes" id="UP000054560"/>
    </source>
</evidence>
<dbReference type="PANTHER" id="PTHR38666">
    <property type="match status" value="1"/>
</dbReference>
<reference evidence="1 2" key="1">
    <citation type="submission" date="2011-02" db="EMBL/GenBank/DDBJ databases">
        <title>The Genome Sequence of Sphaeroforma arctica JP610.</title>
        <authorList>
            <consortium name="The Broad Institute Genome Sequencing Platform"/>
            <person name="Russ C."/>
            <person name="Cuomo C."/>
            <person name="Young S.K."/>
            <person name="Zeng Q."/>
            <person name="Gargeya S."/>
            <person name="Alvarado L."/>
            <person name="Berlin A."/>
            <person name="Chapman S.B."/>
            <person name="Chen Z."/>
            <person name="Freedman E."/>
            <person name="Gellesch M."/>
            <person name="Goldberg J."/>
            <person name="Griggs A."/>
            <person name="Gujja S."/>
            <person name="Heilman E."/>
            <person name="Heiman D."/>
            <person name="Howarth C."/>
            <person name="Mehta T."/>
            <person name="Neiman D."/>
            <person name="Pearson M."/>
            <person name="Roberts A."/>
            <person name="Saif S."/>
            <person name="Shea T."/>
            <person name="Shenoy N."/>
            <person name="Sisk P."/>
            <person name="Stolte C."/>
            <person name="Sykes S."/>
            <person name="White J."/>
            <person name="Yandava C."/>
            <person name="Burger G."/>
            <person name="Gray M.W."/>
            <person name="Holland P.W.H."/>
            <person name="King N."/>
            <person name="Lang F.B.F."/>
            <person name="Roger A.J."/>
            <person name="Ruiz-Trillo I."/>
            <person name="Haas B."/>
            <person name="Nusbaum C."/>
            <person name="Birren B."/>
        </authorList>
    </citation>
    <scope>NUCLEOTIDE SEQUENCE [LARGE SCALE GENOMIC DNA]</scope>
    <source>
        <strain evidence="1 2">JP610</strain>
    </source>
</reference>
<protein>
    <submittedName>
        <fullName evidence="1">Uncharacterized protein</fullName>
    </submittedName>
</protein>
<dbReference type="Gene3D" id="3.30.2310.50">
    <property type="entry name" value="Protein of unknown function (DUF3228), domain 1"/>
    <property type="match status" value="1"/>
</dbReference>
<keyword evidence="2" id="KW-1185">Reference proteome</keyword>
<dbReference type="RefSeq" id="XP_014159943.1">
    <property type="nucleotide sequence ID" value="XM_014304468.1"/>
</dbReference>
<dbReference type="OrthoDB" id="415460at2759"/>
<dbReference type="AlphaFoldDB" id="A0A0L0GAW9"/>
<sequence length="220" mass="25148">MMLRLATYRKELLRTGHNIIMSSSAHTFVMDDFAMRQFDDPNYTGTRIKFDPSEFEAKVNEFYTSGEATLKDGYAPFCKHLFIPNFCGVKCGYARITADNRSLLQTEYEARSEKELPVLVRFFKTEDVTAPDATHLDIILYSKEQIIKENEAMGNPGKIMSAPWGIISVKGQTKDYELPMQPITMLRNALGRDEGGSGVKLEREKYSESVNFWKEHASFK</sequence>
<dbReference type="GeneID" id="25902304"/>
<dbReference type="Proteomes" id="UP000054560">
    <property type="component" value="Unassembled WGS sequence"/>
</dbReference>
<dbReference type="PANTHER" id="PTHR38666:SF2">
    <property type="entry name" value="FLAGELLAR ASSOCIATED PROTEIN"/>
    <property type="match status" value="1"/>
</dbReference>
<dbReference type="STRING" id="667725.A0A0L0GAW9"/>
<dbReference type="EMBL" id="KQ241671">
    <property type="protein sequence ID" value="KNC86041.1"/>
    <property type="molecule type" value="Genomic_DNA"/>
</dbReference>
<evidence type="ECO:0000313" key="1">
    <source>
        <dbReference type="EMBL" id="KNC86041.1"/>
    </source>
</evidence>
<dbReference type="eggNOG" id="ENOG502RXMS">
    <property type="taxonomic scope" value="Eukaryota"/>
</dbReference>
<organism evidence="1 2">
    <name type="scientific">Sphaeroforma arctica JP610</name>
    <dbReference type="NCBI Taxonomy" id="667725"/>
    <lineage>
        <taxon>Eukaryota</taxon>
        <taxon>Ichthyosporea</taxon>
        <taxon>Ichthyophonida</taxon>
        <taxon>Sphaeroforma</taxon>
    </lineage>
</organism>
<proteinExistence type="predicted"/>
<dbReference type="InterPro" id="IPR021610">
    <property type="entry name" value="DUF3228"/>
</dbReference>
<gene>
    <name evidence="1" type="ORF">SARC_01800</name>
</gene>
<accession>A0A0L0GAW9</accession>
<name>A0A0L0GAW9_9EUKA</name>